<dbReference type="InterPro" id="IPR029046">
    <property type="entry name" value="LolA/LolB/LppX"/>
</dbReference>
<keyword evidence="12" id="KW-1185">Reference proteome</keyword>
<dbReference type="Pfam" id="PF03548">
    <property type="entry name" value="LolA"/>
    <property type="match status" value="1"/>
</dbReference>
<feature type="chain" id="PRO_5008988136" description="Outer-membrane lipoprotein carrier protein" evidence="10">
    <location>
        <begin position="26"/>
        <end position="213"/>
    </location>
</feature>
<keyword evidence="8 10" id="KW-0653">Protein transport</keyword>
<dbReference type="GO" id="GO:0044874">
    <property type="term" value="P:lipoprotein localization to outer membrane"/>
    <property type="evidence" value="ECO:0007669"/>
    <property type="project" value="UniProtKB-UniRule"/>
</dbReference>
<dbReference type="PANTHER" id="PTHR35869:SF1">
    <property type="entry name" value="OUTER-MEMBRANE LIPOPROTEIN CARRIER PROTEIN"/>
    <property type="match status" value="1"/>
</dbReference>
<keyword evidence="9 10" id="KW-0143">Chaperone</keyword>
<evidence type="ECO:0000256" key="3">
    <source>
        <dbReference type="ARBA" id="ARBA00011245"/>
    </source>
</evidence>
<organism evidence="11 12">
    <name type="scientific">Pandoraea thiooxydans</name>
    <dbReference type="NCBI Taxonomy" id="445709"/>
    <lineage>
        <taxon>Bacteria</taxon>
        <taxon>Pseudomonadati</taxon>
        <taxon>Pseudomonadota</taxon>
        <taxon>Betaproteobacteria</taxon>
        <taxon>Burkholderiales</taxon>
        <taxon>Burkholderiaceae</taxon>
        <taxon>Pandoraea</taxon>
    </lineage>
</organism>
<dbReference type="EMBL" id="CP011568">
    <property type="protein sequence ID" value="AKJ67199.1"/>
    <property type="molecule type" value="Genomic_DNA"/>
</dbReference>
<comment type="subcellular location">
    <subcellularLocation>
        <location evidence="1 10">Periplasm</location>
    </subcellularLocation>
</comment>
<dbReference type="PANTHER" id="PTHR35869">
    <property type="entry name" value="OUTER-MEMBRANE LIPOPROTEIN CARRIER PROTEIN"/>
    <property type="match status" value="1"/>
</dbReference>
<evidence type="ECO:0000256" key="4">
    <source>
        <dbReference type="ARBA" id="ARBA00014035"/>
    </source>
</evidence>
<keyword evidence="11" id="KW-0449">Lipoprotein</keyword>
<evidence type="ECO:0000256" key="5">
    <source>
        <dbReference type="ARBA" id="ARBA00022448"/>
    </source>
</evidence>
<evidence type="ECO:0000256" key="6">
    <source>
        <dbReference type="ARBA" id="ARBA00022729"/>
    </source>
</evidence>
<evidence type="ECO:0000313" key="11">
    <source>
        <dbReference type="EMBL" id="AKJ67199.1"/>
    </source>
</evidence>
<dbReference type="Proteomes" id="UP000036700">
    <property type="component" value="Chromosome"/>
</dbReference>
<dbReference type="KEGG" id="ptx:ABW99_02085"/>
<keyword evidence="6 10" id="KW-0732">Signal</keyword>
<evidence type="ECO:0000256" key="7">
    <source>
        <dbReference type="ARBA" id="ARBA00022764"/>
    </source>
</evidence>
<dbReference type="SUPFAM" id="SSF89392">
    <property type="entry name" value="Prokaryotic lipoproteins and lipoprotein localization factors"/>
    <property type="match status" value="1"/>
</dbReference>
<evidence type="ECO:0000256" key="1">
    <source>
        <dbReference type="ARBA" id="ARBA00004418"/>
    </source>
</evidence>
<evidence type="ECO:0000313" key="12">
    <source>
        <dbReference type="Proteomes" id="UP000036700"/>
    </source>
</evidence>
<keyword evidence="7 10" id="KW-0574">Periplasm</keyword>
<dbReference type="GO" id="GO:0042597">
    <property type="term" value="C:periplasmic space"/>
    <property type="evidence" value="ECO:0007669"/>
    <property type="project" value="UniProtKB-SubCell"/>
</dbReference>
<gene>
    <name evidence="10" type="primary">lolA</name>
    <name evidence="11" type="ORF">ABW99_02085</name>
</gene>
<sequence length="213" mass="23839" precursor="true">MRFSKYWAALFAGVTLMAMSAGAMADGVSQIKAFVAQVKTARGEFEQHQINHDSNGEPKSRQEASGTFEFARPGRFIWIYQKPYEQLLQADGEKLYVYDKDLKQVTERKLDASLGASPAAILFGSDDLEKNFVLKDLGARDGIDWVALTPRSKDTQFQRVAIGFKDNNLAAMELHDAFGNTTMLTFKNIQKNPHINLSHFKFVMPKGVDVIKG</sequence>
<name>A0A0G3EMG4_9BURK</name>
<dbReference type="CDD" id="cd16325">
    <property type="entry name" value="LolA"/>
    <property type="match status" value="1"/>
</dbReference>
<dbReference type="NCBIfam" id="NF000661">
    <property type="entry name" value="PRK00031.1-3"/>
    <property type="match status" value="1"/>
</dbReference>
<dbReference type="NCBIfam" id="TIGR00547">
    <property type="entry name" value="lolA"/>
    <property type="match status" value="1"/>
</dbReference>
<evidence type="ECO:0000256" key="8">
    <source>
        <dbReference type="ARBA" id="ARBA00022927"/>
    </source>
</evidence>
<comment type="subunit">
    <text evidence="3 10">Monomer.</text>
</comment>
<dbReference type="GO" id="GO:0042953">
    <property type="term" value="P:lipoprotein transport"/>
    <property type="evidence" value="ECO:0007669"/>
    <property type="project" value="InterPro"/>
</dbReference>
<proteinExistence type="inferred from homology"/>
<evidence type="ECO:0000256" key="10">
    <source>
        <dbReference type="HAMAP-Rule" id="MF_00240"/>
    </source>
</evidence>
<dbReference type="HAMAP" id="MF_00240">
    <property type="entry name" value="LolA"/>
    <property type="match status" value="1"/>
</dbReference>
<dbReference type="RefSeq" id="WP_047212736.1">
    <property type="nucleotide sequence ID" value="NZ_CP011568.3"/>
</dbReference>
<dbReference type="STRING" id="445709.ABW99_02085"/>
<feature type="signal peptide" evidence="10">
    <location>
        <begin position="1"/>
        <end position="25"/>
    </location>
</feature>
<reference evidence="12" key="1">
    <citation type="submission" date="2015-06" db="EMBL/GenBank/DDBJ databases">
        <authorList>
            <person name="Lim Y.L."/>
            <person name="Ee R."/>
            <person name="Yong D."/>
            <person name="How K.Y."/>
            <person name="Yin W.F."/>
            <person name="Chan K.G."/>
        </authorList>
    </citation>
    <scope>NUCLEOTIDE SEQUENCE [LARGE SCALE GENOMIC DNA]</scope>
    <source>
        <strain evidence="12">DSM 25325</strain>
    </source>
</reference>
<dbReference type="InterPro" id="IPR004564">
    <property type="entry name" value="OM_lipoprot_carrier_LolA-like"/>
</dbReference>
<dbReference type="InterPro" id="IPR018323">
    <property type="entry name" value="OM_lipoprot_carrier_LolA_Pbac"/>
</dbReference>
<comment type="similarity">
    <text evidence="2 10">Belongs to the LolA family.</text>
</comment>
<evidence type="ECO:0000256" key="2">
    <source>
        <dbReference type="ARBA" id="ARBA00007615"/>
    </source>
</evidence>
<dbReference type="AlphaFoldDB" id="A0A0G3EMG4"/>
<keyword evidence="5 10" id="KW-0813">Transport</keyword>
<accession>A0A0G3EMG4</accession>
<dbReference type="Gene3D" id="2.50.20.10">
    <property type="entry name" value="Lipoprotein localisation LolA/LolB/LppX"/>
    <property type="match status" value="1"/>
</dbReference>
<dbReference type="OrthoDB" id="9787361at2"/>
<comment type="function">
    <text evidence="10">Participates in the translocation of lipoproteins from the inner membrane to the outer membrane. Only forms a complex with a lipoprotein if the residue after the N-terminal Cys is not an aspartate (The Asp acts as a targeting signal to indicate that the lipoprotein should stay in the inner membrane).</text>
</comment>
<protein>
    <recommendedName>
        <fullName evidence="4 10">Outer-membrane lipoprotein carrier protein</fullName>
    </recommendedName>
</protein>
<evidence type="ECO:0000256" key="9">
    <source>
        <dbReference type="ARBA" id="ARBA00023186"/>
    </source>
</evidence>
<dbReference type="PATRIC" id="fig|445709.3.peg.455"/>